<keyword evidence="3" id="KW-0378">Hydrolase</keyword>
<comment type="caution">
    <text evidence="7">The sequence shown here is derived from an EMBL/GenBank/DDBJ whole genome shotgun (WGS) entry which is preliminary data.</text>
</comment>
<dbReference type="RefSeq" id="WP_226952412.1">
    <property type="nucleotide sequence ID" value="NZ_JACDXW010000001.1"/>
</dbReference>
<accession>A0ABS8C844</accession>
<evidence type="ECO:0000313" key="8">
    <source>
        <dbReference type="Proteomes" id="UP000776983"/>
    </source>
</evidence>
<dbReference type="InterPro" id="IPR050738">
    <property type="entry name" value="Sulfatase"/>
</dbReference>
<dbReference type="InterPro" id="IPR017850">
    <property type="entry name" value="Alkaline_phosphatase_core_sf"/>
</dbReference>
<evidence type="ECO:0000256" key="4">
    <source>
        <dbReference type="ARBA" id="ARBA00022837"/>
    </source>
</evidence>
<name>A0ABS8C844_9BURK</name>
<comment type="similarity">
    <text evidence="1">Belongs to the sulfatase family.</text>
</comment>
<dbReference type="PROSITE" id="PS51257">
    <property type="entry name" value="PROKAR_LIPOPROTEIN"/>
    <property type="match status" value="1"/>
</dbReference>
<keyword evidence="2" id="KW-0479">Metal-binding</keyword>
<reference evidence="7 8" key="1">
    <citation type="submission" date="2020-07" db="EMBL/GenBank/DDBJ databases">
        <title>Pusillimonas sp. nov., isolated from poultry manure in Taiwan.</title>
        <authorList>
            <person name="Lin S.-Y."/>
            <person name="Tang Y.-S."/>
            <person name="Young C.-C."/>
        </authorList>
    </citation>
    <scope>NUCLEOTIDE SEQUENCE [LARGE SCALE GENOMIC DNA]</scope>
    <source>
        <strain evidence="7 8">CC-YST705</strain>
    </source>
</reference>
<evidence type="ECO:0000256" key="1">
    <source>
        <dbReference type="ARBA" id="ARBA00008779"/>
    </source>
</evidence>
<feature type="signal peptide" evidence="5">
    <location>
        <begin position="1"/>
        <end position="22"/>
    </location>
</feature>
<proteinExistence type="inferred from homology"/>
<sequence length="729" mass="78798">MTQYSKHWVAAVIAAASLTACGGSSGDDEQAVIPDPRSPNILLVIMDDVGIDQMSSFGYGGDTPPQLPNMDAVAEAGVKFRNTWGMPVCSPSRAAILTGRYPLRTGLYQAIGPDDLANAQISPYEITAPMLLKSAGYESGMFGKFHLAGPEHNQAGNGTPKVLGWDYFHGWIALPGAIDTTAGGVAPDDKPLACGFVPGEKAGGVDTGACYYPNNSCQPMSRTSDSQDAPGLQCLDSGGVFVPEQECKTKRPSFVNFDLENAYYVSPLVIVDKGEVESVPFSDPRARGYRTRIEADAAIKWIKARAGSDTPWMATVAFTSAHTPLQPPPSSLIPDVGHGHTDALDCSDTVQGRVLQNRMTEAMDHEFGRLMVETGLASRNADGTLAYHPESSNTVVVVVTDNGTLGYSVKAPFDGQRSKGTAYQTGVWVPMFIAGPHVVQPGRNVEHMVNQVDLFQLFADLAGVDVHEAVPRTVDSAPLLPYLRNPSQESLRSINFTMNGYGAQANGQRYAPCVITDSSCSQIPVSKSVCEDNQGVWWGPGYDHDSVIDNGGVGYQSCGEVNQALFKRDRPMVSIQPEINMAIRNDHYKLVQLTVQHYDEGTDIISTRENQELYRINQATPIPLLDAADDNLLGDQPLTGPAKLAYDQLSAKLQAILDSEPECPGDGNKDGKVDQTDMDNWRNIAQTWGLSSVYDFYIDGVLDGLTNDRDAMVIQQNMGKTCPRKDAIY</sequence>
<dbReference type="SUPFAM" id="SSF53649">
    <property type="entry name" value="Alkaline phosphatase-like"/>
    <property type="match status" value="1"/>
</dbReference>
<evidence type="ECO:0000256" key="2">
    <source>
        <dbReference type="ARBA" id="ARBA00022723"/>
    </source>
</evidence>
<organism evidence="7 8">
    <name type="scientific">Mesopusillimonas faecipullorum</name>
    <dbReference type="NCBI Taxonomy" id="2755040"/>
    <lineage>
        <taxon>Bacteria</taxon>
        <taxon>Pseudomonadati</taxon>
        <taxon>Pseudomonadota</taxon>
        <taxon>Betaproteobacteria</taxon>
        <taxon>Burkholderiales</taxon>
        <taxon>Alcaligenaceae</taxon>
        <taxon>Mesopusillimonas</taxon>
    </lineage>
</organism>
<evidence type="ECO:0000256" key="5">
    <source>
        <dbReference type="SAM" id="SignalP"/>
    </source>
</evidence>
<dbReference type="EMBL" id="JACDXW010000001">
    <property type="protein sequence ID" value="MCB5362186.1"/>
    <property type="molecule type" value="Genomic_DNA"/>
</dbReference>
<dbReference type="PANTHER" id="PTHR42693:SF53">
    <property type="entry name" value="ENDO-4-O-SULFATASE"/>
    <property type="match status" value="1"/>
</dbReference>
<evidence type="ECO:0000259" key="6">
    <source>
        <dbReference type="Pfam" id="PF00884"/>
    </source>
</evidence>
<dbReference type="Gene3D" id="3.40.720.10">
    <property type="entry name" value="Alkaline Phosphatase, subunit A"/>
    <property type="match status" value="1"/>
</dbReference>
<feature type="chain" id="PRO_5047095438" evidence="5">
    <location>
        <begin position="23"/>
        <end position="729"/>
    </location>
</feature>
<dbReference type="InterPro" id="IPR000917">
    <property type="entry name" value="Sulfatase_N"/>
</dbReference>
<keyword evidence="4" id="KW-0106">Calcium</keyword>
<keyword evidence="5" id="KW-0732">Signal</keyword>
<feature type="domain" description="Sulfatase N-terminal" evidence="6">
    <location>
        <begin position="39"/>
        <end position="464"/>
    </location>
</feature>
<gene>
    <name evidence="7" type="ORF">H0484_00215</name>
</gene>
<evidence type="ECO:0000313" key="7">
    <source>
        <dbReference type="EMBL" id="MCB5362186.1"/>
    </source>
</evidence>
<dbReference type="PANTHER" id="PTHR42693">
    <property type="entry name" value="ARYLSULFATASE FAMILY MEMBER"/>
    <property type="match status" value="1"/>
</dbReference>
<dbReference type="PROSITE" id="PS00523">
    <property type="entry name" value="SULFATASE_1"/>
    <property type="match status" value="1"/>
</dbReference>
<evidence type="ECO:0000256" key="3">
    <source>
        <dbReference type="ARBA" id="ARBA00022801"/>
    </source>
</evidence>
<protein>
    <submittedName>
        <fullName evidence="7">Sulfatase-like hydrolase/transferase</fullName>
    </submittedName>
</protein>
<dbReference type="Pfam" id="PF00884">
    <property type="entry name" value="Sulfatase"/>
    <property type="match status" value="1"/>
</dbReference>
<dbReference type="Proteomes" id="UP000776983">
    <property type="component" value="Unassembled WGS sequence"/>
</dbReference>
<dbReference type="InterPro" id="IPR024607">
    <property type="entry name" value="Sulfatase_CS"/>
</dbReference>
<keyword evidence="8" id="KW-1185">Reference proteome</keyword>